<dbReference type="AlphaFoldDB" id="A0A1B1UNY8"/>
<evidence type="ECO:0000313" key="2">
    <source>
        <dbReference type="Proteomes" id="UP000092839"/>
    </source>
</evidence>
<dbReference type="Proteomes" id="UP000092839">
    <property type="component" value="Chromosome"/>
</dbReference>
<gene>
    <name evidence="1" type="ORF">LMTR13_34150</name>
</gene>
<dbReference type="EMBL" id="CP016428">
    <property type="protein sequence ID" value="ANW04435.1"/>
    <property type="molecule type" value="Genomic_DNA"/>
</dbReference>
<reference evidence="1 2" key="1">
    <citation type="submission" date="2016-07" db="EMBL/GenBank/DDBJ databases">
        <title>Complete genome sequence of Bradyrhizobium icense LMTR 13T, a potential inoculant strain isolated from lima bean (Phaseolus lunatus) in Peru.</title>
        <authorList>
            <person name="Ormeno-Orrillo E."/>
            <person name="Duran D."/>
            <person name="Rogel M.A."/>
            <person name="Rey L."/>
            <person name="Imperial J."/>
            <person name="Ruiz-Argueso T."/>
            <person name="Martinez-Romero E."/>
        </authorList>
    </citation>
    <scope>NUCLEOTIDE SEQUENCE [LARGE SCALE GENOMIC DNA]</scope>
    <source>
        <strain evidence="1 2">LMTR 13</strain>
    </source>
</reference>
<accession>A0A1B1UNY8</accession>
<keyword evidence="2" id="KW-1185">Reference proteome</keyword>
<dbReference type="STRING" id="1274631.LMTR13_34150"/>
<proteinExistence type="predicted"/>
<name>A0A1B1UNY8_9BRAD</name>
<sequence length="68" mass="7378">MAKAFVADTARTFWPRFRQRAPGAPDKGRVILLARASFAISGAARVMDSSVYHLASVLIGRCVGRMTP</sequence>
<evidence type="ECO:0000313" key="1">
    <source>
        <dbReference type="EMBL" id="ANW04435.1"/>
    </source>
</evidence>
<organism evidence="1 2">
    <name type="scientific">Bradyrhizobium icense</name>
    <dbReference type="NCBI Taxonomy" id="1274631"/>
    <lineage>
        <taxon>Bacteria</taxon>
        <taxon>Pseudomonadati</taxon>
        <taxon>Pseudomonadota</taxon>
        <taxon>Alphaproteobacteria</taxon>
        <taxon>Hyphomicrobiales</taxon>
        <taxon>Nitrobacteraceae</taxon>
        <taxon>Bradyrhizobium</taxon>
    </lineage>
</organism>
<protein>
    <submittedName>
        <fullName evidence="1">Uncharacterized protein</fullName>
    </submittedName>
</protein>
<dbReference type="KEGG" id="bic:LMTR13_34150"/>